<dbReference type="AlphaFoldDB" id="A0A2C5Z9Z5"/>
<evidence type="ECO:0000313" key="2">
    <source>
        <dbReference type="EMBL" id="PHH76234.1"/>
    </source>
</evidence>
<dbReference type="Proteomes" id="UP000224854">
    <property type="component" value="Unassembled WGS sequence"/>
</dbReference>
<keyword evidence="3" id="KW-1185">Reference proteome</keyword>
<dbReference type="EMBL" id="NJEU01000328">
    <property type="protein sequence ID" value="PHH76234.1"/>
    <property type="molecule type" value="Genomic_DNA"/>
</dbReference>
<evidence type="ECO:0000313" key="3">
    <source>
        <dbReference type="Proteomes" id="UP000224854"/>
    </source>
</evidence>
<dbReference type="GO" id="GO:0030674">
    <property type="term" value="F:protein-macromolecule adaptor activity"/>
    <property type="evidence" value="ECO:0007669"/>
    <property type="project" value="TreeGrafter"/>
</dbReference>
<feature type="compositionally biased region" description="Acidic residues" evidence="1">
    <location>
        <begin position="222"/>
        <end position="231"/>
    </location>
</feature>
<gene>
    <name evidence="2" type="ORF">CDD82_4072</name>
</gene>
<dbReference type="GO" id="GO:0016192">
    <property type="term" value="P:vesicle-mediated transport"/>
    <property type="evidence" value="ECO:0007669"/>
    <property type="project" value="InterPro"/>
</dbReference>
<dbReference type="PANTHER" id="PTHR28043">
    <property type="entry name" value="INCREASED RECOMBINATION CENTERS PROTEIN 6"/>
    <property type="match status" value="1"/>
</dbReference>
<evidence type="ECO:0000256" key="1">
    <source>
        <dbReference type="SAM" id="MobiDB-lite"/>
    </source>
</evidence>
<dbReference type="InterPro" id="IPR034627">
    <property type="entry name" value="Irc6"/>
</dbReference>
<dbReference type="Pfam" id="PF10199">
    <property type="entry name" value="Adaptin_binding"/>
    <property type="match status" value="1"/>
</dbReference>
<dbReference type="OrthoDB" id="10261384at2759"/>
<proteinExistence type="predicted"/>
<protein>
    <recommendedName>
        <fullName evidence="4">Increased recombination centers protein 6</fullName>
    </recommendedName>
</protein>
<name>A0A2C5Z9Z5_9HYPO</name>
<dbReference type="Gene3D" id="3.40.50.11960">
    <property type="match status" value="1"/>
</dbReference>
<feature type="region of interest" description="Disordered" evidence="1">
    <location>
        <begin position="222"/>
        <end position="315"/>
    </location>
</feature>
<evidence type="ECO:0008006" key="4">
    <source>
        <dbReference type="Google" id="ProtNLM"/>
    </source>
</evidence>
<dbReference type="PANTHER" id="PTHR28043:SF1">
    <property type="entry name" value="INCREASED RECOMBINATION CENTERS PROTEIN 6"/>
    <property type="match status" value="1"/>
</dbReference>
<feature type="compositionally biased region" description="Basic and acidic residues" evidence="1">
    <location>
        <begin position="268"/>
        <end position="281"/>
    </location>
</feature>
<accession>A0A2C5Z9Z5</accession>
<reference evidence="2 3" key="1">
    <citation type="submission" date="2017-06" db="EMBL/GenBank/DDBJ databases">
        <title>Ant-infecting Ophiocordyceps genomes reveal a high diversity of potential behavioral manipulation genes and a possible major role for enterotoxins.</title>
        <authorList>
            <person name="De Bekker C."/>
            <person name="Evans H.C."/>
            <person name="Brachmann A."/>
            <person name="Hughes D.P."/>
        </authorList>
    </citation>
    <scope>NUCLEOTIDE SEQUENCE [LARGE SCALE GENOMIC DNA]</scope>
    <source>
        <strain evidence="2 3">1348a</strain>
    </source>
</reference>
<feature type="compositionally biased region" description="Acidic residues" evidence="1">
    <location>
        <begin position="304"/>
        <end position="315"/>
    </location>
</feature>
<organism evidence="2 3">
    <name type="scientific">Ophiocordyceps australis</name>
    <dbReference type="NCBI Taxonomy" id="1399860"/>
    <lineage>
        <taxon>Eukaryota</taxon>
        <taxon>Fungi</taxon>
        <taxon>Dikarya</taxon>
        <taxon>Ascomycota</taxon>
        <taxon>Pezizomycotina</taxon>
        <taxon>Sordariomycetes</taxon>
        <taxon>Hypocreomycetidae</taxon>
        <taxon>Hypocreales</taxon>
        <taxon>Ophiocordycipitaceae</taxon>
        <taxon>Ophiocordyceps</taxon>
    </lineage>
</organism>
<comment type="caution">
    <text evidence="2">The sequence shown here is derived from an EMBL/GenBank/DDBJ whole genome shotgun (WGS) entry which is preliminary data.</text>
</comment>
<sequence length="353" mass="38018">MQVTNPRRILAVSLDTQENVLSRAIKELTDTVPEATSSSLAGSTHDLPIKTSYYTATLPVWLDLVDDPEAWAASFLSDEAAEVLAALGAVVVVFGQGDEEQIKLLLRQVGRVLDEGLGGWEWDGVRLAVGFDVAGDEEWEEICAEAGLEFVRVAEGEETLNEFGEKMGVARVKEALEANDWEMGADQLLDDDTQDSDSLDFGYDRADFEGLRQAIWNASLADDEDDAEADDAATPVGRPRADSELEHGPYNLGGQEAKNDAGSSQEVQDTKNQDAASRKDGNAQVGRGQDEGGEGNGDGHDGAGVEDIEGDDVDKVEDMMRKLQAVRDAGAGMGEAQRRRMAARAVAEVMKEL</sequence>